<keyword evidence="3" id="KW-1185">Reference proteome</keyword>
<reference evidence="2" key="1">
    <citation type="submission" date="2021-06" db="EMBL/GenBank/DDBJ databases">
        <title>Parelaphostrongylus tenuis whole genome reference sequence.</title>
        <authorList>
            <person name="Garwood T.J."/>
            <person name="Larsen P.A."/>
            <person name="Fountain-Jones N.M."/>
            <person name="Garbe J.R."/>
            <person name="Macchietto M.G."/>
            <person name="Kania S.A."/>
            <person name="Gerhold R.W."/>
            <person name="Richards J.E."/>
            <person name="Wolf T.M."/>
        </authorList>
    </citation>
    <scope>NUCLEOTIDE SEQUENCE</scope>
    <source>
        <strain evidence="2">MNPRO001-30</strain>
        <tissue evidence="2">Meninges</tissue>
    </source>
</reference>
<comment type="caution">
    <text evidence="2">The sequence shown here is derived from an EMBL/GenBank/DDBJ whole genome shotgun (WGS) entry which is preliminary data.</text>
</comment>
<sequence length="125" mass="14135">MNILLSVKCTTEKRTPAIKRIIRPAFGRDVRDGDWDDSESDHSDGGSESDDTESDDSDGGGSDSDHSDSDNDMMPASKIPMAECAEEILRRVARRREQWEIQNSTIYECCFRWIYSGSIQLIKID</sequence>
<evidence type="ECO:0000256" key="1">
    <source>
        <dbReference type="SAM" id="MobiDB-lite"/>
    </source>
</evidence>
<evidence type="ECO:0000313" key="2">
    <source>
        <dbReference type="EMBL" id="KAJ1354412.1"/>
    </source>
</evidence>
<feature type="region of interest" description="Disordered" evidence="1">
    <location>
        <begin position="28"/>
        <end position="80"/>
    </location>
</feature>
<name>A0AAD5MTI7_PARTN</name>
<dbReference type="EMBL" id="JAHQIW010002075">
    <property type="protein sequence ID" value="KAJ1354412.1"/>
    <property type="molecule type" value="Genomic_DNA"/>
</dbReference>
<evidence type="ECO:0000313" key="3">
    <source>
        <dbReference type="Proteomes" id="UP001196413"/>
    </source>
</evidence>
<gene>
    <name evidence="2" type="ORF">KIN20_011342</name>
</gene>
<accession>A0AAD5MTI7</accession>
<proteinExistence type="predicted"/>
<dbReference type="AlphaFoldDB" id="A0AAD5MTI7"/>
<protein>
    <submittedName>
        <fullName evidence="2">Uncharacterized protein</fullName>
    </submittedName>
</protein>
<organism evidence="2 3">
    <name type="scientific">Parelaphostrongylus tenuis</name>
    <name type="common">Meningeal worm</name>
    <dbReference type="NCBI Taxonomy" id="148309"/>
    <lineage>
        <taxon>Eukaryota</taxon>
        <taxon>Metazoa</taxon>
        <taxon>Ecdysozoa</taxon>
        <taxon>Nematoda</taxon>
        <taxon>Chromadorea</taxon>
        <taxon>Rhabditida</taxon>
        <taxon>Rhabditina</taxon>
        <taxon>Rhabditomorpha</taxon>
        <taxon>Strongyloidea</taxon>
        <taxon>Metastrongylidae</taxon>
        <taxon>Parelaphostrongylus</taxon>
    </lineage>
</organism>
<feature type="compositionally biased region" description="Acidic residues" evidence="1">
    <location>
        <begin position="47"/>
        <end position="58"/>
    </location>
</feature>
<dbReference type="Proteomes" id="UP001196413">
    <property type="component" value="Unassembled WGS sequence"/>
</dbReference>